<name>A0A1V1PGI0_9BACT</name>
<sequence length="430" mass="50206">MRTFTESFYLKIIEYITVLMMFSIIFSFLIPMNNGSEKISFIINIEKTIDLMADIYQIARIEAQKIRNEDVIVATDFEIYDFEDLSLIHLPIVPSKENPVCWDFEFQFFSHIKENADPTLKTFFMSPLIAWPQIAKQYQQLKFPVFLAHPLDGYRLGAKALRIKWLTYQQLQSLIQNPSGVLKSTDWNWLKRSEIKDKVKKLSTQMTINPPLLIHQLRQIADCCSDLTKIAVILLIPPMTLLFALTIVPFHHILFTGLMLYSIFSYKNLINISAINTSICLLMVHFFLMNMNLISLNTSGISFISLPYSQSFFINICYIVEFNVILVLSAIIFNRYTDQDLIKKPVNNSRKKKQYCLLSLIFVLYEVLLMYTSDMNASLLTTCLVIGFVFIVYWISMKLSFQMSISYQNRLIRYALFINVLFIIINYNYV</sequence>
<accession>A0A1V1PGI0</accession>
<feature type="transmembrane region" description="Helical" evidence="1">
    <location>
        <begin position="12"/>
        <end position="32"/>
    </location>
</feature>
<organism evidence="2 3">
    <name type="scientific">Candidatus Magnetoglobus multicellularis str. Araruama</name>
    <dbReference type="NCBI Taxonomy" id="890399"/>
    <lineage>
        <taxon>Bacteria</taxon>
        <taxon>Pseudomonadati</taxon>
        <taxon>Thermodesulfobacteriota</taxon>
        <taxon>Desulfobacteria</taxon>
        <taxon>Desulfobacterales</taxon>
        <taxon>Desulfobacteraceae</taxon>
        <taxon>Candidatus Magnetoglobus</taxon>
    </lineage>
</organism>
<dbReference type="Proteomes" id="UP000189670">
    <property type="component" value="Unassembled WGS sequence"/>
</dbReference>
<evidence type="ECO:0000313" key="2">
    <source>
        <dbReference type="EMBL" id="ETR73795.1"/>
    </source>
</evidence>
<feature type="transmembrane region" description="Helical" evidence="1">
    <location>
        <begin position="269"/>
        <end position="288"/>
    </location>
</feature>
<feature type="transmembrane region" description="Helical" evidence="1">
    <location>
        <begin position="379"/>
        <end position="399"/>
    </location>
</feature>
<keyword evidence="1" id="KW-0812">Transmembrane</keyword>
<dbReference type="EMBL" id="ATBP01000038">
    <property type="protein sequence ID" value="ETR73795.1"/>
    <property type="molecule type" value="Genomic_DNA"/>
</dbReference>
<gene>
    <name evidence="2" type="ORF">OMM_00689</name>
</gene>
<proteinExistence type="predicted"/>
<feature type="transmembrane region" description="Helical" evidence="1">
    <location>
        <begin position="411"/>
        <end position="429"/>
    </location>
</feature>
<feature type="transmembrane region" description="Helical" evidence="1">
    <location>
        <begin position="312"/>
        <end position="334"/>
    </location>
</feature>
<evidence type="ECO:0000256" key="1">
    <source>
        <dbReference type="SAM" id="Phobius"/>
    </source>
</evidence>
<feature type="transmembrane region" description="Helical" evidence="1">
    <location>
        <begin position="355"/>
        <end position="373"/>
    </location>
</feature>
<keyword evidence="1" id="KW-1133">Transmembrane helix</keyword>
<reference evidence="3" key="1">
    <citation type="submission" date="2012-11" db="EMBL/GenBank/DDBJ databases">
        <authorList>
            <person name="Lucero-Rivera Y.E."/>
            <person name="Tovar-Ramirez D."/>
        </authorList>
    </citation>
    <scope>NUCLEOTIDE SEQUENCE [LARGE SCALE GENOMIC DNA]</scope>
    <source>
        <strain evidence="3">Araruama</strain>
    </source>
</reference>
<dbReference type="AlphaFoldDB" id="A0A1V1PGI0"/>
<protein>
    <submittedName>
        <fullName evidence="2">Uncharacterized protein</fullName>
    </submittedName>
</protein>
<comment type="caution">
    <text evidence="2">The sequence shown here is derived from an EMBL/GenBank/DDBJ whole genome shotgun (WGS) entry which is preliminary data.</text>
</comment>
<evidence type="ECO:0000313" key="3">
    <source>
        <dbReference type="Proteomes" id="UP000189670"/>
    </source>
</evidence>
<keyword evidence="1" id="KW-0472">Membrane</keyword>